<dbReference type="EMBL" id="BK010578">
    <property type="protein sequence ID" value="DAC77054.1"/>
    <property type="molecule type" value="Genomic_DNA"/>
</dbReference>
<dbReference type="AlphaFoldDB" id="A0A4P3AKP3"/>
<name>A0A4P3AKP3_SERMA</name>
<dbReference type="GO" id="GO:0004803">
    <property type="term" value="F:transposase activity"/>
    <property type="evidence" value="ECO:0007669"/>
    <property type="project" value="InterPro"/>
</dbReference>
<protein>
    <recommendedName>
        <fullName evidence="2">Mobile element protein</fullName>
    </recommendedName>
</protein>
<evidence type="ECO:0000313" key="1">
    <source>
        <dbReference type="EMBL" id="DAC77054.1"/>
    </source>
</evidence>
<accession>A0A4P3AKP3</accession>
<dbReference type="GO" id="GO:0006313">
    <property type="term" value="P:DNA transposition"/>
    <property type="evidence" value="ECO:0007669"/>
    <property type="project" value="InterPro"/>
</dbReference>
<dbReference type="Pfam" id="PF01527">
    <property type="entry name" value="HTH_Tnp_1"/>
    <property type="match status" value="1"/>
</dbReference>
<dbReference type="InterPro" id="IPR002514">
    <property type="entry name" value="Transposase_8"/>
</dbReference>
<sequence length="73" mass="8734">MELERRATDVYQDSRTGELVNSNYNWKAKFDGMKANDIKKMKEIQDENLRLKHRHVSLRQEFLALRVAIEKNI</sequence>
<organism evidence="1">
    <name type="scientific">Serratia marcescens BIDMC 80</name>
    <dbReference type="NCBI Taxonomy" id="1445864"/>
    <lineage>
        <taxon>Bacteria</taxon>
        <taxon>Pseudomonadati</taxon>
        <taxon>Pseudomonadota</taxon>
        <taxon>Gammaproteobacteria</taxon>
        <taxon>Enterobacterales</taxon>
        <taxon>Yersiniaceae</taxon>
        <taxon>Serratia</taxon>
    </lineage>
</organism>
<proteinExistence type="predicted"/>
<reference evidence="1" key="1">
    <citation type="journal article" date="2019" name="J. Antimicrob. Chemother.">
        <title>SME-4-producing Serratia marcescens from Argentina belonging to clade 2 of the S. marcescens phylogeny.</title>
        <authorList>
            <person name="Dabos L."/>
            <person name="Patino-Navarrete R."/>
            <person name="Nastro M."/>
            <person name="Famiglietti A."/>
            <person name="Glaser P."/>
            <person name="Rodriguez C.H."/>
            <person name="Naas T."/>
        </authorList>
    </citation>
    <scope>NUCLEOTIDE SEQUENCE</scope>
    <source>
        <strain evidence="1">BIDMC 80</strain>
    </source>
</reference>
<dbReference type="GO" id="GO:0003677">
    <property type="term" value="F:DNA binding"/>
    <property type="evidence" value="ECO:0007669"/>
    <property type="project" value="InterPro"/>
</dbReference>
<evidence type="ECO:0008006" key="2">
    <source>
        <dbReference type="Google" id="ProtNLM"/>
    </source>
</evidence>